<accession>A0ABU8FEM3</accession>
<feature type="transmembrane region" description="Helical" evidence="1">
    <location>
        <begin position="6"/>
        <end position="24"/>
    </location>
</feature>
<dbReference type="GO" id="GO:0005524">
    <property type="term" value="F:ATP binding"/>
    <property type="evidence" value="ECO:0007669"/>
    <property type="project" value="UniProtKB-KW"/>
</dbReference>
<keyword evidence="3" id="KW-1185">Reference proteome</keyword>
<proteinExistence type="predicted"/>
<evidence type="ECO:0000313" key="2">
    <source>
        <dbReference type="EMBL" id="MEI4801137.1"/>
    </source>
</evidence>
<name>A0ABU8FEM3_9BACI</name>
<keyword evidence="2" id="KW-0067">ATP-binding</keyword>
<sequence>MSLLFVVSIALILLFVLFSLYYLIASKREVPHQSLLEEEFDQEE</sequence>
<protein>
    <submittedName>
        <fullName evidence="2">ABC transporter ATP-binding protein</fullName>
    </submittedName>
</protein>
<dbReference type="EMBL" id="JBAWSX010000003">
    <property type="protein sequence ID" value="MEI4801137.1"/>
    <property type="molecule type" value="Genomic_DNA"/>
</dbReference>
<organism evidence="2 3">
    <name type="scientific">Bacillus bruguierae</name>
    <dbReference type="NCBI Taxonomy" id="3127667"/>
    <lineage>
        <taxon>Bacteria</taxon>
        <taxon>Bacillati</taxon>
        <taxon>Bacillota</taxon>
        <taxon>Bacilli</taxon>
        <taxon>Bacillales</taxon>
        <taxon>Bacillaceae</taxon>
        <taxon>Bacillus</taxon>
    </lineage>
</organism>
<evidence type="ECO:0000256" key="1">
    <source>
        <dbReference type="SAM" id="Phobius"/>
    </source>
</evidence>
<keyword evidence="1" id="KW-0812">Transmembrane</keyword>
<gene>
    <name evidence="2" type="ORF">WAZ07_07300</name>
</gene>
<dbReference type="Proteomes" id="UP001372526">
    <property type="component" value="Unassembled WGS sequence"/>
</dbReference>
<comment type="caution">
    <text evidence="2">The sequence shown here is derived from an EMBL/GenBank/DDBJ whole genome shotgun (WGS) entry which is preliminary data.</text>
</comment>
<dbReference type="RefSeq" id="WP_090917838.1">
    <property type="nucleotide sequence ID" value="NZ_JBAWSX010000003.1"/>
</dbReference>
<evidence type="ECO:0000313" key="3">
    <source>
        <dbReference type="Proteomes" id="UP001372526"/>
    </source>
</evidence>
<keyword evidence="1" id="KW-0472">Membrane</keyword>
<keyword evidence="1" id="KW-1133">Transmembrane helix</keyword>
<keyword evidence="2" id="KW-0547">Nucleotide-binding</keyword>
<reference evidence="2 3" key="1">
    <citation type="submission" date="2024-01" db="EMBL/GenBank/DDBJ databases">
        <title>Seven novel Bacillus-like species.</title>
        <authorList>
            <person name="Liu G."/>
        </authorList>
    </citation>
    <scope>NUCLEOTIDE SEQUENCE [LARGE SCALE GENOMIC DNA]</scope>
    <source>
        <strain evidence="2 3">FJAT-51639</strain>
    </source>
</reference>